<comment type="caution">
    <text evidence="3">The sequence shown here is derived from an EMBL/GenBank/DDBJ whole genome shotgun (WGS) entry which is preliminary data.</text>
</comment>
<evidence type="ECO:0000256" key="1">
    <source>
        <dbReference type="SAM" id="MobiDB-lite"/>
    </source>
</evidence>
<proteinExistence type="predicted"/>
<dbReference type="InterPro" id="IPR043128">
    <property type="entry name" value="Rev_trsase/Diguanyl_cyclase"/>
</dbReference>
<dbReference type="InterPro" id="IPR005135">
    <property type="entry name" value="Endo/exonuclease/phosphatase"/>
</dbReference>
<dbReference type="PANTHER" id="PTHR47027">
    <property type="entry name" value="REVERSE TRANSCRIPTASE DOMAIN-CONTAINING PROTEIN"/>
    <property type="match status" value="1"/>
</dbReference>
<dbReference type="PANTHER" id="PTHR47027:SF20">
    <property type="entry name" value="REVERSE TRANSCRIPTASE-LIKE PROTEIN WITH RNA-DIRECTED DNA POLYMERASE DOMAIN"/>
    <property type="match status" value="1"/>
</dbReference>
<name>A0ABR1EJ97_NECAM</name>
<evidence type="ECO:0000313" key="4">
    <source>
        <dbReference type="Proteomes" id="UP001303046"/>
    </source>
</evidence>
<sequence length="981" mass="112299">MAISTYNACRLASEAAIEDLMMQAKKIKYDVIGLTETRRRHPLNAVYETGEELFLGTCDSRGVGGVGVLVNTSVAKNIDSFEQLTTRIRRLRMRRCGPTPALTIFVAYAPTSSCEEEEVEAFYMDLEKFYRKDHTFYKVIIGDFNAETGPRRTPEKPHIGTHCLQWNEQGERLSEFIMTTKTIHGNLQFQKPSSLRWTWESPDGGYRNDINHIIVNKRFCLTDVAVVPNFYTGSYHRLLRGRFSFTRRAEKATKFRERNPRTTINWDLFATLAGFWEDSVMDNIDEEYDRLVERLHDCAKKAESFKTTKRRLSLETLEEAIKEDLKERRAEVLADAAEAGKSIGYARRNFASHKTRMTALRNPKGTGIASRRGMEKIIYDFYSDLFDSHVYFPPHHPREDGNVIPEVLSSSRSPACYNLGKKSYGTRSRQNKTRTPEEPSASTHQHPGKALYTLYVGMQGDPHDIGNYRLICLLSVICKLFTRVILNRIANVFDEGQPCEQAGFRKGFSTIDHIHTASKLIEVSREYKMPLCLTFIDLKKTFDSVETKAVVEAMDNQGIPTQYIKVLRELYSNFTTGISPFYKKIIIDVKREVRQGDTISPKIFTATLENAMRKLEWDDMGVKVDGRQLHHLSFVDDIVLITSNISQAERILTEFDETCGCIGLQVNLQKTMFMRNGWVSDAPFTLNGTNISECTSYVYLGRELNMMNDLTPELGRRRREHRGCSEEDQEHPAQRSPLQHHRTSCFDLCFGNLGISQAGRKRAHYKKTADPIVRFLHEVLQRKIWCSSCPTRKEEPLSYSGTRSGQMEELLAPARPVRRSTGVEVIKEPGGGIWLNVVFLRLRDRGGRKLWIVSAHAPTETAEDNSKDVFYDELNALMSKIPSQQVVIVGIDANAKMGLEQQSDVLGKWYYPAERTSDNGDRLVDLCEQTGLIIASTFKRNRRRHQLTWQGSTLLTPEEQRKRKMKTLKLQLDYVLARNIP</sequence>
<feature type="compositionally biased region" description="Basic and acidic residues" evidence="1">
    <location>
        <begin position="722"/>
        <end position="733"/>
    </location>
</feature>
<dbReference type="InterPro" id="IPR036691">
    <property type="entry name" value="Endo/exonu/phosph_ase_sf"/>
</dbReference>
<reference evidence="3 4" key="1">
    <citation type="submission" date="2023-08" db="EMBL/GenBank/DDBJ databases">
        <title>A Necator americanus chromosomal reference genome.</title>
        <authorList>
            <person name="Ilik V."/>
            <person name="Petrzelkova K.J."/>
            <person name="Pardy F."/>
            <person name="Fuh T."/>
            <person name="Niatou-Singa F.S."/>
            <person name="Gouil Q."/>
            <person name="Baker L."/>
            <person name="Ritchie M.E."/>
            <person name="Jex A.R."/>
            <person name="Gazzola D."/>
            <person name="Li H."/>
            <person name="Toshio Fujiwara R."/>
            <person name="Zhan B."/>
            <person name="Aroian R.V."/>
            <person name="Pafco B."/>
            <person name="Schwarz E.M."/>
        </authorList>
    </citation>
    <scope>NUCLEOTIDE SEQUENCE [LARGE SCALE GENOMIC DNA]</scope>
    <source>
        <strain evidence="3 4">Aroian</strain>
        <tissue evidence="3">Whole animal</tissue>
    </source>
</reference>
<dbReference type="InterPro" id="IPR043502">
    <property type="entry name" value="DNA/RNA_pol_sf"/>
</dbReference>
<protein>
    <recommendedName>
        <fullName evidence="2">Reverse transcriptase domain-containing protein</fullName>
    </recommendedName>
</protein>
<dbReference type="PROSITE" id="PS50878">
    <property type="entry name" value="RT_POL"/>
    <property type="match status" value="1"/>
</dbReference>
<dbReference type="InterPro" id="IPR000477">
    <property type="entry name" value="RT_dom"/>
</dbReference>
<feature type="region of interest" description="Disordered" evidence="1">
    <location>
        <begin position="420"/>
        <end position="445"/>
    </location>
</feature>
<organism evidence="3 4">
    <name type="scientific">Necator americanus</name>
    <name type="common">Human hookworm</name>
    <dbReference type="NCBI Taxonomy" id="51031"/>
    <lineage>
        <taxon>Eukaryota</taxon>
        <taxon>Metazoa</taxon>
        <taxon>Ecdysozoa</taxon>
        <taxon>Nematoda</taxon>
        <taxon>Chromadorea</taxon>
        <taxon>Rhabditida</taxon>
        <taxon>Rhabditina</taxon>
        <taxon>Rhabditomorpha</taxon>
        <taxon>Strongyloidea</taxon>
        <taxon>Ancylostomatidae</taxon>
        <taxon>Bunostominae</taxon>
        <taxon>Necator</taxon>
    </lineage>
</organism>
<dbReference type="Proteomes" id="UP001303046">
    <property type="component" value="Unassembled WGS sequence"/>
</dbReference>
<keyword evidence="4" id="KW-1185">Reference proteome</keyword>
<dbReference type="Pfam" id="PF00078">
    <property type="entry name" value="RVT_1"/>
    <property type="match status" value="1"/>
</dbReference>
<feature type="region of interest" description="Disordered" evidence="1">
    <location>
        <begin position="717"/>
        <end position="739"/>
    </location>
</feature>
<dbReference type="Pfam" id="PF03372">
    <property type="entry name" value="Exo_endo_phos"/>
    <property type="match status" value="1"/>
</dbReference>
<dbReference type="CDD" id="cd01650">
    <property type="entry name" value="RT_nLTR_like"/>
    <property type="match status" value="1"/>
</dbReference>
<dbReference type="Gene3D" id="3.60.10.10">
    <property type="entry name" value="Endonuclease/exonuclease/phosphatase"/>
    <property type="match status" value="2"/>
</dbReference>
<dbReference type="SUPFAM" id="SSF56672">
    <property type="entry name" value="DNA/RNA polymerases"/>
    <property type="match status" value="1"/>
</dbReference>
<dbReference type="Gene3D" id="3.30.70.270">
    <property type="match status" value="1"/>
</dbReference>
<accession>A0ABR1EJ97</accession>
<dbReference type="EMBL" id="JAVFWL010000006">
    <property type="protein sequence ID" value="KAK6762673.1"/>
    <property type="molecule type" value="Genomic_DNA"/>
</dbReference>
<dbReference type="SUPFAM" id="SSF56219">
    <property type="entry name" value="DNase I-like"/>
    <property type="match status" value="2"/>
</dbReference>
<evidence type="ECO:0000313" key="3">
    <source>
        <dbReference type="EMBL" id="KAK6762673.1"/>
    </source>
</evidence>
<gene>
    <name evidence="3" type="primary">Necator_chrX.g23568</name>
    <name evidence="3" type="ORF">RB195_023404</name>
</gene>
<feature type="domain" description="Reverse transcriptase" evidence="2">
    <location>
        <begin position="440"/>
        <end position="691"/>
    </location>
</feature>
<evidence type="ECO:0000259" key="2">
    <source>
        <dbReference type="PROSITE" id="PS50878"/>
    </source>
</evidence>